<evidence type="ECO:0000313" key="2">
    <source>
        <dbReference type="Proteomes" id="UP001354971"/>
    </source>
</evidence>
<dbReference type="InterPro" id="IPR050509">
    <property type="entry name" value="CoA-transferase_III"/>
</dbReference>
<comment type="caution">
    <text evidence="1">The sequence shown here is derived from an EMBL/GenBank/DDBJ whole genome shotgun (WGS) entry which is preliminary data.</text>
</comment>
<dbReference type="EMBL" id="JAZDRP010000002">
    <property type="protein sequence ID" value="MEE2525580.1"/>
    <property type="molecule type" value="Genomic_DNA"/>
</dbReference>
<evidence type="ECO:0000313" key="1">
    <source>
        <dbReference type="EMBL" id="MEE2525580.1"/>
    </source>
</evidence>
<dbReference type="Pfam" id="PF02515">
    <property type="entry name" value="CoA_transf_3"/>
    <property type="match status" value="1"/>
</dbReference>
<name>A0ABU7LNT8_9PROT</name>
<dbReference type="InterPro" id="IPR023606">
    <property type="entry name" value="CoA-Trfase_III_dom_1_sf"/>
</dbReference>
<gene>
    <name evidence="1" type="ORF">V0U79_04320</name>
</gene>
<dbReference type="SUPFAM" id="SSF89796">
    <property type="entry name" value="CoA-transferase family III (CaiB/BaiF)"/>
    <property type="match status" value="1"/>
</dbReference>
<dbReference type="InterPro" id="IPR003673">
    <property type="entry name" value="CoA-Trfase_fam_III"/>
</dbReference>
<dbReference type="InterPro" id="IPR044855">
    <property type="entry name" value="CoA-Trfase_III_dom3_sf"/>
</dbReference>
<proteinExistence type="predicted"/>
<keyword evidence="2" id="KW-1185">Reference proteome</keyword>
<dbReference type="Proteomes" id="UP001354971">
    <property type="component" value="Unassembled WGS sequence"/>
</dbReference>
<sequence>MSGPLDGIRVVELAGIGPGPLAGQLLADLGADVISIDRKAESILPDRPKDANRRNKRSISINLKADGAADIVLKLCADADIFFEGFRPGVAERLGLGPEAVHAVNPAMVYGRLTGWGQTGPLSDRAGHDINYIAISGALAAIGPKDHPVPPLNLVGDYAGGSLMLVYGLMAALVSAKTTGKGQIVDTAMTDGSAAIMSMIHSILDAGLWQNRREANYIDGGAPFYRCYETADGKFMAVGALEPQFFALLLEGLGADADWSQRQHDRNAWPEMEAEFARRFRTKTRDEWAAVFEPVDACVSPVLDMIEARSHPHNVARQTFVAADGYTQPAPAPRFSGHDLITRRGAFFQGEDTSAILTEAGYSEDEIGRMIDSGKVEQAR</sequence>
<dbReference type="RefSeq" id="WP_330198241.1">
    <property type="nucleotide sequence ID" value="NZ_JAZDRP010000002.1"/>
</dbReference>
<reference evidence="1 2" key="1">
    <citation type="submission" date="2024-01" db="EMBL/GenBank/DDBJ databases">
        <title>Hyphobacterium bacterium isolated from marine sediment.</title>
        <authorList>
            <person name="Zhao S."/>
        </authorList>
    </citation>
    <scope>NUCLEOTIDE SEQUENCE [LARGE SCALE GENOMIC DNA]</scope>
    <source>
        <strain evidence="2">HN65</strain>
    </source>
</reference>
<accession>A0ABU7LNT8</accession>
<dbReference type="Gene3D" id="3.30.1540.10">
    <property type="entry name" value="formyl-coa transferase, domain 3"/>
    <property type="match status" value="1"/>
</dbReference>
<protein>
    <submittedName>
        <fullName evidence="1">CaiB/BaiF CoA-transferase family protein</fullName>
    </submittedName>
</protein>
<dbReference type="PANTHER" id="PTHR48228:SF5">
    <property type="entry name" value="ALPHA-METHYLACYL-COA RACEMASE"/>
    <property type="match status" value="1"/>
</dbReference>
<dbReference type="Gene3D" id="3.40.50.10540">
    <property type="entry name" value="Crotonobetainyl-coa:carnitine coa-transferase, domain 1"/>
    <property type="match status" value="1"/>
</dbReference>
<organism evidence="1 2">
    <name type="scientific">Hyphobacterium lacteum</name>
    <dbReference type="NCBI Taxonomy" id="3116575"/>
    <lineage>
        <taxon>Bacteria</taxon>
        <taxon>Pseudomonadati</taxon>
        <taxon>Pseudomonadota</taxon>
        <taxon>Alphaproteobacteria</taxon>
        <taxon>Maricaulales</taxon>
        <taxon>Maricaulaceae</taxon>
        <taxon>Hyphobacterium</taxon>
    </lineage>
</organism>
<dbReference type="PANTHER" id="PTHR48228">
    <property type="entry name" value="SUCCINYL-COA--D-CITRAMALATE COA-TRANSFERASE"/>
    <property type="match status" value="1"/>
</dbReference>